<evidence type="ECO:0000313" key="3">
    <source>
        <dbReference type="Proteomes" id="UP001341840"/>
    </source>
</evidence>
<dbReference type="InterPro" id="IPR055357">
    <property type="entry name" value="LRR_At1g61320_AtMIF1"/>
</dbReference>
<name>A0ABU6YKS1_9FABA</name>
<dbReference type="InterPro" id="IPR032675">
    <property type="entry name" value="LRR_dom_sf"/>
</dbReference>
<dbReference type="Gene3D" id="3.80.10.10">
    <property type="entry name" value="Ribonuclease Inhibitor"/>
    <property type="match status" value="1"/>
</dbReference>
<dbReference type="SUPFAM" id="SSF52047">
    <property type="entry name" value="RNI-like"/>
    <property type="match status" value="1"/>
</dbReference>
<reference evidence="2 3" key="1">
    <citation type="journal article" date="2023" name="Plants (Basel)">
        <title>Bridging the Gap: Combining Genomics and Transcriptomics Approaches to Understand Stylosanthes scabra, an Orphan Legume from the Brazilian Caatinga.</title>
        <authorList>
            <person name="Ferreira-Neto J.R.C."/>
            <person name="da Silva M.D."/>
            <person name="Binneck E."/>
            <person name="de Melo N.F."/>
            <person name="da Silva R.H."/>
            <person name="de Melo A.L.T.M."/>
            <person name="Pandolfi V."/>
            <person name="Bustamante F.O."/>
            <person name="Brasileiro-Vidal A.C."/>
            <person name="Benko-Iseppon A.M."/>
        </authorList>
    </citation>
    <scope>NUCLEOTIDE SEQUENCE [LARGE SCALE GENOMIC DNA]</scope>
    <source>
        <tissue evidence="2">Leaves</tissue>
    </source>
</reference>
<gene>
    <name evidence="2" type="ORF">PIB30_069512</name>
</gene>
<protein>
    <recommendedName>
        <fullName evidence="1">At1g61320/AtMIF1 LRR domain-containing protein</fullName>
    </recommendedName>
</protein>
<dbReference type="Pfam" id="PF23622">
    <property type="entry name" value="LRR_At1g61320_AtMIF1"/>
    <property type="match status" value="1"/>
</dbReference>
<keyword evidence="3" id="KW-1185">Reference proteome</keyword>
<dbReference type="EMBL" id="JASCZI010242420">
    <property type="protein sequence ID" value="MED6211002.1"/>
    <property type="molecule type" value="Genomic_DNA"/>
</dbReference>
<evidence type="ECO:0000259" key="1">
    <source>
        <dbReference type="Pfam" id="PF23622"/>
    </source>
</evidence>
<accession>A0ABU6YKS1</accession>
<organism evidence="2 3">
    <name type="scientific">Stylosanthes scabra</name>
    <dbReference type="NCBI Taxonomy" id="79078"/>
    <lineage>
        <taxon>Eukaryota</taxon>
        <taxon>Viridiplantae</taxon>
        <taxon>Streptophyta</taxon>
        <taxon>Embryophyta</taxon>
        <taxon>Tracheophyta</taxon>
        <taxon>Spermatophyta</taxon>
        <taxon>Magnoliopsida</taxon>
        <taxon>eudicotyledons</taxon>
        <taxon>Gunneridae</taxon>
        <taxon>Pentapetalae</taxon>
        <taxon>rosids</taxon>
        <taxon>fabids</taxon>
        <taxon>Fabales</taxon>
        <taxon>Fabaceae</taxon>
        <taxon>Papilionoideae</taxon>
        <taxon>50 kb inversion clade</taxon>
        <taxon>dalbergioids sensu lato</taxon>
        <taxon>Dalbergieae</taxon>
        <taxon>Pterocarpus clade</taxon>
        <taxon>Stylosanthes</taxon>
    </lineage>
</organism>
<proteinExistence type="predicted"/>
<dbReference type="Proteomes" id="UP001341840">
    <property type="component" value="Unassembled WGS sequence"/>
</dbReference>
<dbReference type="InterPro" id="IPR053772">
    <property type="entry name" value="At1g61320/At1g61330-like"/>
</dbReference>
<feature type="domain" description="At1g61320/AtMIF1 LRR" evidence="1">
    <location>
        <begin position="44"/>
        <end position="151"/>
    </location>
</feature>
<dbReference type="PANTHER" id="PTHR34145">
    <property type="entry name" value="OS02G0105600 PROTEIN"/>
    <property type="match status" value="1"/>
</dbReference>
<comment type="caution">
    <text evidence="2">The sequence shown here is derived from an EMBL/GenBank/DDBJ whole genome shotgun (WGS) entry which is preliminary data.</text>
</comment>
<dbReference type="PANTHER" id="PTHR34145:SF28">
    <property type="entry name" value="F-BOX DOMAIN-CONTAINING PROTEIN"/>
    <property type="match status" value="1"/>
</dbReference>
<sequence length="267" mass="31233">MKSLSLQGLKNLKGVDIQGVREVEIDVPNIERIYYGAVSHKPSKMNFDSCRNLRDLTIMNTKIDFVITDIWFLNLFAKCPLLESLKLVECFMFEKIRISSSQLKSLVLSNCSTMEEIEIDTPNLASFRYYFAGDDLPSISFRRCSSQLDVNVQLHMIPTCLHQLGKFVKQFRPRKLLTSLSLSMRQEYVHYHYWDAEEEDEEEEEDPFSLPAKFPAPTIKHLFIRSVREVKPENYLLFVYRLFHCWYPETISLSLNPSHGSKEFIKV</sequence>
<evidence type="ECO:0000313" key="2">
    <source>
        <dbReference type="EMBL" id="MED6211002.1"/>
    </source>
</evidence>